<feature type="non-terminal residue" evidence="2">
    <location>
        <position position="1"/>
    </location>
</feature>
<name>A0ABT5R881_9GAMM</name>
<comment type="caution">
    <text evidence="2">The sequence shown here is derived from an EMBL/GenBank/DDBJ whole genome shotgun (WGS) entry which is preliminary data.</text>
</comment>
<dbReference type="RefSeq" id="WP_274167197.1">
    <property type="nucleotide sequence ID" value="NZ_JAJUBC010000141.1"/>
</dbReference>
<organism evidence="2 3">
    <name type="scientific">Enterovibrio gelatinilyticus</name>
    <dbReference type="NCBI Taxonomy" id="2899819"/>
    <lineage>
        <taxon>Bacteria</taxon>
        <taxon>Pseudomonadati</taxon>
        <taxon>Pseudomonadota</taxon>
        <taxon>Gammaproteobacteria</taxon>
        <taxon>Vibrionales</taxon>
        <taxon>Vibrionaceae</taxon>
        <taxon>Enterovibrio</taxon>
    </lineage>
</organism>
<proteinExistence type="predicted"/>
<reference evidence="2" key="1">
    <citation type="submission" date="2021-12" db="EMBL/GenBank/DDBJ databases">
        <title>Enterovibrio ZSDZ35 sp. nov. and Enterovibrio ZSDZ42 sp. nov., isolated from coastal seawater in Qingdao.</title>
        <authorList>
            <person name="Zhang P."/>
        </authorList>
    </citation>
    <scope>NUCLEOTIDE SEQUENCE</scope>
    <source>
        <strain evidence="2">ZSDZ42</strain>
    </source>
</reference>
<evidence type="ECO:0000313" key="3">
    <source>
        <dbReference type="Proteomes" id="UP001149400"/>
    </source>
</evidence>
<gene>
    <name evidence="2" type="ORF">LRP50_25590</name>
</gene>
<protein>
    <recommendedName>
        <fullName evidence="4">Transposase</fullName>
    </recommendedName>
</protein>
<evidence type="ECO:0000313" key="2">
    <source>
        <dbReference type="EMBL" id="MDD1796491.1"/>
    </source>
</evidence>
<sequence length="78" mass="8469">QQDGVAADNTSSFTHRGQSWLMNKGFPYLAQACSGQGLQARVSVEGGQVRNSLEAEARKSPHSTQRNEPGYMSVLTFP</sequence>
<evidence type="ECO:0008006" key="4">
    <source>
        <dbReference type="Google" id="ProtNLM"/>
    </source>
</evidence>
<keyword evidence="3" id="KW-1185">Reference proteome</keyword>
<dbReference type="EMBL" id="JAJUBC010000141">
    <property type="protein sequence ID" value="MDD1796491.1"/>
    <property type="molecule type" value="Genomic_DNA"/>
</dbReference>
<accession>A0ABT5R881</accession>
<evidence type="ECO:0000256" key="1">
    <source>
        <dbReference type="SAM" id="MobiDB-lite"/>
    </source>
</evidence>
<feature type="region of interest" description="Disordered" evidence="1">
    <location>
        <begin position="52"/>
        <end position="78"/>
    </location>
</feature>
<dbReference type="Proteomes" id="UP001149400">
    <property type="component" value="Unassembled WGS sequence"/>
</dbReference>